<protein>
    <submittedName>
        <fullName evidence="5">Lysophospholipase L1-like esterase</fullName>
    </submittedName>
</protein>
<feature type="domain" description="Calcineurin-like phosphoesterase" evidence="3">
    <location>
        <begin position="70"/>
        <end position="295"/>
    </location>
</feature>
<dbReference type="RefSeq" id="WP_147263196.1">
    <property type="nucleotide sequence ID" value="NZ_QNRR01000001.1"/>
</dbReference>
<dbReference type="InterPro" id="IPR004843">
    <property type="entry name" value="Calcineurin-like_PHP"/>
</dbReference>
<keyword evidence="2" id="KW-0732">Signal</keyword>
<reference evidence="5 6" key="1">
    <citation type="submission" date="2018-06" db="EMBL/GenBank/DDBJ databases">
        <title>Genomic Encyclopedia of Type Strains, Phase IV (KMG-IV): sequencing the most valuable type-strain genomes for metagenomic binning, comparative biology and taxonomic classification.</title>
        <authorList>
            <person name="Goeker M."/>
        </authorList>
    </citation>
    <scope>NUCLEOTIDE SEQUENCE [LARGE SCALE GENOMIC DNA]</scope>
    <source>
        <strain evidence="5 6">DSM 25532</strain>
    </source>
</reference>
<dbReference type="InterPro" id="IPR013830">
    <property type="entry name" value="SGNH_hydro"/>
</dbReference>
<dbReference type="CDD" id="cd00229">
    <property type="entry name" value="SGNH_hydrolase"/>
    <property type="match status" value="1"/>
</dbReference>
<organism evidence="5 6">
    <name type="scientific">Roseimicrobium gellanilyticum</name>
    <dbReference type="NCBI Taxonomy" id="748857"/>
    <lineage>
        <taxon>Bacteria</taxon>
        <taxon>Pseudomonadati</taxon>
        <taxon>Verrucomicrobiota</taxon>
        <taxon>Verrucomicrobiia</taxon>
        <taxon>Verrucomicrobiales</taxon>
        <taxon>Verrucomicrobiaceae</taxon>
        <taxon>Roseimicrobium</taxon>
    </lineage>
</organism>
<evidence type="ECO:0000256" key="2">
    <source>
        <dbReference type="SAM" id="SignalP"/>
    </source>
</evidence>
<dbReference type="Gene3D" id="3.40.50.1110">
    <property type="entry name" value="SGNH hydrolase"/>
    <property type="match status" value="1"/>
</dbReference>
<feature type="region of interest" description="Disordered" evidence="1">
    <location>
        <begin position="249"/>
        <end position="270"/>
    </location>
</feature>
<accession>A0A366HUG9</accession>
<dbReference type="InterPro" id="IPR051918">
    <property type="entry name" value="STPP_CPPED1"/>
</dbReference>
<feature type="region of interest" description="Disordered" evidence="1">
    <location>
        <begin position="392"/>
        <end position="411"/>
    </location>
</feature>
<dbReference type="Pfam" id="PF00149">
    <property type="entry name" value="Metallophos"/>
    <property type="match status" value="1"/>
</dbReference>
<dbReference type="InterPro" id="IPR029052">
    <property type="entry name" value="Metallo-depent_PP-like"/>
</dbReference>
<dbReference type="PANTHER" id="PTHR43143:SF5">
    <property type="entry name" value="SECRETED PROTEIN"/>
    <property type="match status" value="1"/>
</dbReference>
<dbReference type="EMBL" id="QNRR01000001">
    <property type="protein sequence ID" value="RBP47922.1"/>
    <property type="molecule type" value="Genomic_DNA"/>
</dbReference>
<dbReference type="InterPro" id="IPR036514">
    <property type="entry name" value="SGNH_hydro_sf"/>
</dbReference>
<dbReference type="PANTHER" id="PTHR43143">
    <property type="entry name" value="METALLOPHOSPHOESTERASE, CALCINEURIN SUPERFAMILY"/>
    <property type="match status" value="1"/>
</dbReference>
<proteinExistence type="predicted"/>
<dbReference type="AlphaFoldDB" id="A0A366HUG9"/>
<dbReference type="GO" id="GO:0016788">
    <property type="term" value="F:hydrolase activity, acting on ester bonds"/>
    <property type="evidence" value="ECO:0007669"/>
    <property type="project" value="UniProtKB-ARBA"/>
</dbReference>
<name>A0A366HUG9_9BACT</name>
<sequence>MRCLSLSFVSSSCVAALLAVAIESNASAQLPVPIPGKALKEVVKIVPLGLLPASTSTTPGEPAPIEGGFTIMVMPDTQYYSQQYPDTFHKQTQWIADTAAKYNTVFVAHLGDITETAADAEWKVAQAAFARLDGKLPYLPTPGNHDYGGRLQVQTHRSPYTNFFPVAGFQKMATFGGTYDKEPEKSDNQYHRVTVGGRKWMVIALEYAPRTDVLRWAGDVCRANPEHSVIITTHAYLDPRTNRRFPGALAEAKKEKKPDEGVKPAKERPDLNQGEDMWQKLVSKHGNIALVLCGHASYTAHVTSTGEAGNTVHEVVVDYQRDVNGGDGWMRLLQFLPDGKTVRTRDYSPTLNLTCTMSDRCYDMVFELPKAPTGSAVSVLAAAALQVTAAAPAAPASTKEKPKASANPVMDPIKDVPGLPRVLLIGDSISIGYTMPVRKLLEGKANVHRIPTNGGPTKNGIANIDKWLGNGKWDVIHFNWGIHDLKYMPDGKRQVEPEDYEKNLRALVKKMKSKGTKLIWATTTPIPDGELNPPRRFGQVKEYNEIAARVMQDEGVVVDDLNAWITPDLAKLQNPKDVHYNAAGSDRLGEKVAEEITKALPASNRR</sequence>
<feature type="compositionally biased region" description="Basic and acidic residues" evidence="1">
    <location>
        <begin position="251"/>
        <end position="270"/>
    </location>
</feature>
<gene>
    <name evidence="5" type="ORF">DES53_101722</name>
</gene>
<evidence type="ECO:0000256" key="1">
    <source>
        <dbReference type="SAM" id="MobiDB-lite"/>
    </source>
</evidence>
<evidence type="ECO:0000313" key="6">
    <source>
        <dbReference type="Proteomes" id="UP000253426"/>
    </source>
</evidence>
<dbReference type="Pfam" id="PF13472">
    <property type="entry name" value="Lipase_GDSL_2"/>
    <property type="match status" value="1"/>
</dbReference>
<dbReference type="Gene3D" id="3.60.21.10">
    <property type="match status" value="1"/>
</dbReference>
<feature type="signal peptide" evidence="2">
    <location>
        <begin position="1"/>
        <end position="28"/>
    </location>
</feature>
<evidence type="ECO:0000259" key="3">
    <source>
        <dbReference type="Pfam" id="PF00149"/>
    </source>
</evidence>
<evidence type="ECO:0000313" key="5">
    <source>
        <dbReference type="EMBL" id="RBP47922.1"/>
    </source>
</evidence>
<dbReference type="SUPFAM" id="SSF52266">
    <property type="entry name" value="SGNH hydrolase"/>
    <property type="match status" value="1"/>
</dbReference>
<evidence type="ECO:0000259" key="4">
    <source>
        <dbReference type="Pfam" id="PF13472"/>
    </source>
</evidence>
<dbReference type="SUPFAM" id="SSF56300">
    <property type="entry name" value="Metallo-dependent phosphatases"/>
    <property type="match status" value="1"/>
</dbReference>
<comment type="caution">
    <text evidence="5">The sequence shown here is derived from an EMBL/GenBank/DDBJ whole genome shotgun (WGS) entry which is preliminary data.</text>
</comment>
<feature type="chain" id="PRO_5016949971" evidence="2">
    <location>
        <begin position="29"/>
        <end position="606"/>
    </location>
</feature>
<dbReference type="OrthoDB" id="9772095at2"/>
<feature type="domain" description="SGNH hydrolase-type esterase" evidence="4">
    <location>
        <begin position="467"/>
        <end position="586"/>
    </location>
</feature>
<dbReference type="Proteomes" id="UP000253426">
    <property type="component" value="Unassembled WGS sequence"/>
</dbReference>
<keyword evidence="6" id="KW-1185">Reference proteome</keyword>